<dbReference type="Proteomes" id="UP000663829">
    <property type="component" value="Unassembled WGS sequence"/>
</dbReference>
<evidence type="ECO:0000313" key="5">
    <source>
        <dbReference type="Proteomes" id="UP000663829"/>
    </source>
</evidence>
<sequence length="100" mass="11496">MLKGTGFPISVHDNPFHFIEAEHSSLIKVKKGVEYLKTTNEVQDCLFYRIVHGESEINQLWYADDLCALLVSRSPAARLHFLITPLEHIRTINELTNDVF</sequence>
<dbReference type="AlphaFoldDB" id="A0A813ULL7"/>
<comment type="caution">
    <text evidence="1">Lacks conserved residue(s) required for the propagation of feature annotation.</text>
</comment>
<dbReference type="OrthoDB" id="1915375at2759"/>
<gene>
    <name evidence="3" type="ORF">GPM918_LOCUS5075</name>
    <name evidence="4" type="ORF">SRO942_LOCUS5076</name>
</gene>
<accession>A0A813ULL7</accession>
<dbReference type="Proteomes" id="UP000681722">
    <property type="component" value="Unassembled WGS sequence"/>
</dbReference>
<dbReference type="InterPro" id="IPR011146">
    <property type="entry name" value="HIT-like"/>
</dbReference>
<evidence type="ECO:0000256" key="1">
    <source>
        <dbReference type="PROSITE-ProRule" id="PRU00464"/>
    </source>
</evidence>
<feature type="domain" description="HIT" evidence="2">
    <location>
        <begin position="46"/>
        <end position="100"/>
    </location>
</feature>
<comment type="caution">
    <text evidence="3">The sequence shown here is derived from an EMBL/GenBank/DDBJ whole genome shotgun (WGS) entry which is preliminary data.</text>
</comment>
<dbReference type="InterPro" id="IPR036265">
    <property type="entry name" value="HIT-like_sf"/>
</dbReference>
<protein>
    <recommendedName>
        <fullName evidence="2">HIT domain-containing protein</fullName>
    </recommendedName>
</protein>
<name>A0A813ULL7_9BILA</name>
<evidence type="ECO:0000313" key="3">
    <source>
        <dbReference type="EMBL" id="CAF0831425.1"/>
    </source>
</evidence>
<organism evidence="3 5">
    <name type="scientific">Didymodactylos carnosus</name>
    <dbReference type="NCBI Taxonomy" id="1234261"/>
    <lineage>
        <taxon>Eukaryota</taxon>
        <taxon>Metazoa</taxon>
        <taxon>Spiralia</taxon>
        <taxon>Gnathifera</taxon>
        <taxon>Rotifera</taxon>
        <taxon>Eurotatoria</taxon>
        <taxon>Bdelloidea</taxon>
        <taxon>Philodinida</taxon>
        <taxon>Philodinidae</taxon>
        <taxon>Didymodactylos</taxon>
    </lineage>
</organism>
<dbReference type="GO" id="GO:0003824">
    <property type="term" value="F:catalytic activity"/>
    <property type="evidence" value="ECO:0007669"/>
    <property type="project" value="InterPro"/>
</dbReference>
<dbReference type="Pfam" id="PF01230">
    <property type="entry name" value="HIT"/>
    <property type="match status" value="1"/>
</dbReference>
<dbReference type="EMBL" id="CAJOBC010000719">
    <property type="protein sequence ID" value="CAF3618497.1"/>
    <property type="molecule type" value="Genomic_DNA"/>
</dbReference>
<proteinExistence type="predicted"/>
<keyword evidence="5" id="KW-1185">Reference proteome</keyword>
<reference evidence="3" key="1">
    <citation type="submission" date="2021-02" db="EMBL/GenBank/DDBJ databases">
        <authorList>
            <person name="Nowell W R."/>
        </authorList>
    </citation>
    <scope>NUCLEOTIDE SEQUENCE</scope>
</reference>
<dbReference type="SUPFAM" id="SSF54197">
    <property type="entry name" value="HIT-like"/>
    <property type="match status" value="1"/>
</dbReference>
<dbReference type="EMBL" id="CAJNOQ010000719">
    <property type="protein sequence ID" value="CAF0831425.1"/>
    <property type="molecule type" value="Genomic_DNA"/>
</dbReference>
<evidence type="ECO:0000313" key="4">
    <source>
        <dbReference type="EMBL" id="CAF3618497.1"/>
    </source>
</evidence>
<dbReference type="PROSITE" id="PS51084">
    <property type="entry name" value="HIT_2"/>
    <property type="match status" value="1"/>
</dbReference>
<evidence type="ECO:0000259" key="2">
    <source>
        <dbReference type="PROSITE" id="PS51084"/>
    </source>
</evidence>
<dbReference type="Gene3D" id="3.30.428.10">
    <property type="entry name" value="HIT-like"/>
    <property type="match status" value="1"/>
</dbReference>